<protein>
    <submittedName>
        <fullName evidence="4">Ubiquitin carboxyl-terminal hydrolase 12-like protein</fullName>
    </submittedName>
</protein>
<evidence type="ECO:0000259" key="2">
    <source>
        <dbReference type="PROSITE" id="PS50097"/>
    </source>
</evidence>
<dbReference type="PROSITE" id="PS50097">
    <property type="entry name" value="BTB"/>
    <property type="match status" value="1"/>
</dbReference>
<dbReference type="PANTHER" id="PTHR24410">
    <property type="entry name" value="HL07962P-RELATED"/>
    <property type="match status" value="1"/>
</dbReference>
<name>A0A0M0JPI5_9EUKA</name>
<dbReference type="InterPro" id="IPR002083">
    <property type="entry name" value="MATH/TRAF_dom"/>
</dbReference>
<dbReference type="SUPFAM" id="SSF54695">
    <property type="entry name" value="POZ domain"/>
    <property type="match status" value="1"/>
</dbReference>
<dbReference type="CDD" id="cd00121">
    <property type="entry name" value="MATH"/>
    <property type="match status" value="1"/>
</dbReference>
<dbReference type="PROSITE" id="PS50144">
    <property type="entry name" value="MATH"/>
    <property type="match status" value="1"/>
</dbReference>
<feature type="compositionally biased region" description="Low complexity" evidence="1">
    <location>
        <begin position="488"/>
        <end position="502"/>
    </location>
</feature>
<dbReference type="InterPro" id="IPR051481">
    <property type="entry name" value="BTB-POZ/Galectin-3-binding"/>
</dbReference>
<dbReference type="OrthoDB" id="289038at2759"/>
<reference evidence="5" key="1">
    <citation type="journal article" date="2015" name="PLoS Genet.">
        <title>Genome Sequence and Transcriptome Analyses of Chrysochromulina tobin: Metabolic Tools for Enhanced Algal Fitness in the Prominent Order Prymnesiales (Haptophyceae).</title>
        <authorList>
            <person name="Hovde B.T."/>
            <person name="Deodato C.R."/>
            <person name="Hunsperger H.M."/>
            <person name="Ryken S.A."/>
            <person name="Yost W."/>
            <person name="Jha R.K."/>
            <person name="Patterson J."/>
            <person name="Monnat R.J. Jr."/>
            <person name="Barlow S.B."/>
            <person name="Starkenburg S.R."/>
            <person name="Cattolico R.A."/>
        </authorList>
    </citation>
    <scope>NUCLEOTIDE SEQUENCE</scope>
    <source>
        <strain evidence="5">CCMP291</strain>
    </source>
</reference>
<sequence>MSLVFSSSTPSGDPDPEWARAITPPRATTPSSSVPERARLTLDVRHLFNEEALSDIILRLQCLDGSAAIYGHRLVLVVSSSYFSSALSKQWQPTTGQGGAPSEITMRCDEKLAHVRTFLEFLYGREVELTLDCAHPLLRLSDFYGVDKLGELCLDYLERVLHPEPTRCFQLFAEPNVLGTGGVPDGMGADVALYLAPNALSPQAPAQPRLLALCAEVLARSFSDASVHEKFLSCPTELLLAVLQRDDLSVDREVEVLAALLKWAAHEPSREGSLGELLSLVRWPMITGEVLAEIEEFHALLATEAARVPLREHLLEALKYQAASPNRKQSIVRDSIPDVASRYRPRTPNMVRLQGEGKFCWTLKNFSRLATEERIYSPPFTFSGIAFMLLFFPRGNQQREYASLYVSVDKTKLDPGWRREVHFTLCVVDQKESLCSVTKSTHGELSNQVLDWGFTELIQLSSLNSPSHGYIMEDTLQFTIQFERVTEGSSGRSRPGGHSTPPAAGLANRLI</sequence>
<dbReference type="PANTHER" id="PTHR24410:SF23">
    <property type="entry name" value="BTB DOMAIN-CONTAINING PROTEIN-RELATED"/>
    <property type="match status" value="1"/>
</dbReference>
<dbReference type="Gene3D" id="2.60.210.10">
    <property type="entry name" value="Apoptosis, Tumor Necrosis Factor Receptor Associated Protein 2, Chain A"/>
    <property type="match status" value="1"/>
</dbReference>
<keyword evidence="5" id="KW-1185">Reference proteome</keyword>
<keyword evidence="4" id="KW-0378">Hydrolase</keyword>
<dbReference type="EMBL" id="JWZX01002609">
    <property type="protein sequence ID" value="KOO28168.1"/>
    <property type="molecule type" value="Genomic_DNA"/>
</dbReference>
<organism evidence="4 5">
    <name type="scientific">Chrysochromulina tobinii</name>
    <dbReference type="NCBI Taxonomy" id="1460289"/>
    <lineage>
        <taxon>Eukaryota</taxon>
        <taxon>Haptista</taxon>
        <taxon>Haptophyta</taxon>
        <taxon>Prymnesiophyceae</taxon>
        <taxon>Prymnesiales</taxon>
        <taxon>Chrysochromulinaceae</taxon>
        <taxon>Chrysochromulina</taxon>
    </lineage>
</organism>
<dbReference type="InterPro" id="IPR008974">
    <property type="entry name" value="TRAF-like"/>
</dbReference>
<evidence type="ECO:0000313" key="5">
    <source>
        <dbReference type="Proteomes" id="UP000037460"/>
    </source>
</evidence>
<evidence type="ECO:0000259" key="3">
    <source>
        <dbReference type="PROSITE" id="PS50144"/>
    </source>
</evidence>
<dbReference type="GO" id="GO:0016787">
    <property type="term" value="F:hydrolase activity"/>
    <property type="evidence" value="ECO:0007669"/>
    <property type="project" value="UniProtKB-KW"/>
</dbReference>
<accession>A0A0M0JPI5</accession>
<dbReference type="Pfam" id="PF22486">
    <property type="entry name" value="MATH_2"/>
    <property type="match status" value="1"/>
</dbReference>
<evidence type="ECO:0000256" key="1">
    <source>
        <dbReference type="SAM" id="MobiDB-lite"/>
    </source>
</evidence>
<dbReference type="Pfam" id="PF00651">
    <property type="entry name" value="BTB"/>
    <property type="match status" value="1"/>
</dbReference>
<dbReference type="InterPro" id="IPR011333">
    <property type="entry name" value="SKP1/BTB/POZ_sf"/>
</dbReference>
<dbReference type="InterPro" id="IPR011705">
    <property type="entry name" value="BACK"/>
</dbReference>
<feature type="compositionally biased region" description="Polar residues" evidence="1">
    <location>
        <begin position="1"/>
        <end position="11"/>
    </location>
</feature>
<evidence type="ECO:0000313" key="4">
    <source>
        <dbReference type="EMBL" id="KOO28168.1"/>
    </source>
</evidence>
<feature type="region of interest" description="Disordered" evidence="1">
    <location>
        <begin position="487"/>
        <end position="511"/>
    </location>
</feature>
<dbReference type="SMART" id="SM00061">
    <property type="entry name" value="MATH"/>
    <property type="match status" value="1"/>
</dbReference>
<dbReference type="Gene3D" id="3.30.710.10">
    <property type="entry name" value="Potassium Channel Kv1.1, Chain A"/>
    <property type="match status" value="1"/>
</dbReference>
<comment type="caution">
    <text evidence="4">The sequence shown here is derived from an EMBL/GenBank/DDBJ whole genome shotgun (WGS) entry which is preliminary data.</text>
</comment>
<gene>
    <name evidence="4" type="ORF">Ctob_007541</name>
</gene>
<dbReference type="SMART" id="SM00875">
    <property type="entry name" value="BACK"/>
    <property type="match status" value="1"/>
</dbReference>
<feature type="domain" description="MATH" evidence="3">
    <location>
        <begin position="356"/>
        <end position="482"/>
    </location>
</feature>
<dbReference type="InterPro" id="IPR000210">
    <property type="entry name" value="BTB/POZ_dom"/>
</dbReference>
<dbReference type="Proteomes" id="UP000037460">
    <property type="component" value="Unassembled WGS sequence"/>
</dbReference>
<feature type="domain" description="BTB" evidence="2">
    <location>
        <begin position="54"/>
        <end position="131"/>
    </location>
</feature>
<dbReference type="Gene3D" id="1.25.40.420">
    <property type="match status" value="1"/>
</dbReference>
<dbReference type="SUPFAM" id="SSF49599">
    <property type="entry name" value="TRAF domain-like"/>
    <property type="match status" value="1"/>
</dbReference>
<proteinExistence type="predicted"/>
<dbReference type="SMART" id="SM00225">
    <property type="entry name" value="BTB"/>
    <property type="match status" value="1"/>
</dbReference>
<dbReference type="AlphaFoldDB" id="A0A0M0JPI5"/>
<dbReference type="Pfam" id="PF07707">
    <property type="entry name" value="BACK"/>
    <property type="match status" value="1"/>
</dbReference>
<feature type="region of interest" description="Disordered" evidence="1">
    <location>
        <begin position="1"/>
        <end position="34"/>
    </location>
</feature>